<reference evidence="2" key="1">
    <citation type="submission" date="2023-12" db="EMBL/GenBank/DDBJ databases">
        <title>Genome assembly of Anisodus tanguticus.</title>
        <authorList>
            <person name="Wang Y.-J."/>
        </authorList>
    </citation>
    <scope>NUCLEOTIDE SEQUENCE</scope>
    <source>
        <strain evidence="2">KB-2021</strain>
        <tissue evidence="2">Leaf</tissue>
    </source>
</reference>
<evidence type="ECO:0000256" key="1">
    <source>
        <dbReference type="SAM" id="MobiDB-lite"/>
    </source>
</evidence>
<organism evidence="2 3">
    <name type="scientific">Anisodus tanguticus</name>
    <dbReference type="NCBI Taxonomy" id="243964"/>
    <lineage>
        <taxon>Eukaryota</taxon>
        <taxon>Viridiplantae</taxon>
        <taxon>Streptophyta</taxon>
        <taxon>Embryophyta</taxon>
        <taxon>Tracheophyta</taxon>
        <taxon>Spermatophyta</taxon>
        <taxon>Magnoliopsida</taxon>
        <taxon>eudicotyledons</taxon>
        <taxon>Gunneridae</taxon>
        <taxon>Pentapetalae</taxon>
        <taxon>asterids</taxon>
        <taxon>lamiids</taxon>
        <taxon>Solanales</taxon>
        <taxon>Solanaceae</taxon>
        <taxon>Solanoideae</taxon>
        <taxon>Hyoscyameae</taxon>
        <taxon>Anisodus</taxon>
    </lineage>
</organism>
<name>A0AAE1UZF1_9SOLA</name>
<dbReference type="AlphaFoldDB" id="A0AAE1UZF1"/>
<dbReference type="Proteomes" id="UP001291623">
    <property type="component" value="Unassembled WGS sequence"/>
</dbReference>
<dbReference type="EMBL" id="JAVYJV010000017">
    <property type="protein sequence ID" value="KAK4349237.1"/>
    <property type="molecule type" value="Genomic_DNA"/>
</dbReference>
<feature type="compositionally biased region" description="Basic and acidic residues" evidence="1">
    <location>
        <begin position="35"/>
        <end position="46"/>
    </location>
</feature>
<evidence type="ECO:0000313" key="2">
    <source>
        <dbReference type="EMBL" id="KAK4349237.1"/>
    </source>
</evidence>
<sequence>MIAKVLAYQERIHKSIKSLTEVVGSHTASIHKLESQMRDISREQYPNKRGTLPSDTI</sequence>
<comment type="caution">
    <text evidence="2">The sequence shown here is derived from an EMBL/GenBank/DDBJ whole genome shotgun (WGS) entry which is preliminary data.</text>
</comment>
<accession>A0AAE1UZF1</accession>
<keyword evidence="3" id="KW-1185">Reference proteome</keyword>
<feature type="region of interest" description="Disordered" evidence="1">
    <location>
        <begin position="35"/>
        <end position="57"/>
    </location>
</feature>
<gene>
    <name evidence="2" type="ORF">RND71_031992</name>
</gene>
<proteinExistence type="predicted"/>
<protein>
    <submittedName>
        <fullName evidence="2">Uncharacterized protein</fullName>
    </submittedName>
</protein>
<evidence type="ECO:0000313" key="3">
    <source>
        <dbReference type="Proteomes" id="UP001291623"/>
    </source>
</evidence>